<dbReference type="EMBL" id="CASHTH010000806">
    <property type="protein sequence ID" value="CAI8007956.1"/>
    <property type="molecule type" value="Genomic_DNA"/>
</dbReference>
<gene>
    <name evidence="3" type="ORF">GBAR_LOCUS5500</name>
</gene>
<feature type="chain" id="PRO_5041404293" evidence="2">
    <location>
        <begin position="20"/>
        <end position="54"/>
    </location>
</feature>
<keyword evidence="2" id="KW-0732">Signal</keyword>
<evidence type="ECO:0000256" key="1">
    <source>
        <dbReference type="SAM" id="MobiDB-lite"/>
    </source>
</evidence>
<accession>A0AA35RCQ1</accession>
<sequence length="54" mass="5770">MKFLLLAISLASVTAAASAQNSGNSLEEQCPQFEFLRGRDGRDGRDESPPTISS</sequence>
<feature type="compositionally biased region" description="Basic and acidic residues" evidence="1">
    <location>
        <begin position="36"/>
        <end position="48"/>
    </location>
</feature>
<proteinExistence type="predicted"/>
<dbReference type="AlphaFoldDB" id="A0AA35RCQ1"/>
<name>A0AA35RCQ1_GEOBA</name>
<reference evidence="3" key="1">
    <citation type="submission" date="2023-03" db="EMBL/GenBank/DDBJ databases">
        <authorList>
            <person name="Steffen K."/>
            <person name="Cardenas P."/>
        </authorList>
    </citation>
    <scope>NUCLEOTIDE SEQUENCE</scope>
</reference>
<feature type="region of interest" description="Disordered" evidence="1">
    <location>
        <begin position="35"/>
        <end position="54"/>
    </location>
</feature>
<organism evidence="3 4">
    <name type="scientific">Geodia barretti</name>
    <name type="common">Barrett's horny sponge</name>
    <dbReference type="NCBI Taxonomy" id="519541"/>
    <lineage>
        <taxon>Eukaryota</taxon>
        <taxon>Metazoa</taxon>
        <taxon>Porifera</taxon>
        <taxon>Demospongiae</taxon>
        <taxon>Heteroscleromorpha</taxon>
        <taxon>Tetractinellida</taxon>
        <taxon>Astrophorina</taxon>
        <taxon>Geodiidae</taxon>
        <taxon>Geodia</taxon>
    </lineage>
</organism>
<evidence type="ECO:0000256" key="2">
    <source>
        <dbReference type="SAM" id="SignalP"/>
    </source>
</evidence>
<keyword evidence="4" id="KW-1185">Reference proteome</keyword>
<feature type="signal peptide" evidence="2">
    <location>
        <begin position="1"/>
        <end position="19"/>
    </location>
</feature>
<evidence type="ECO:0000313" key="4">
    <source>
        <dbReference type="Proteomes" id="UP001174909"/>
    </source>
</evidence>
<protein>
    <submittedName>
        <fullName evidence="3">Uncharacterized protein</fullName>
    </submittedName>
</protein>
<evidence type="ECO:0000313" key="3">
    <source>
        <dbReference type="EMBL" id="CAI8007956.1"/>
    </source>
</evidence>
<comment type="caution">
    <text evidence="3">The sequence shown here is derived from an EMBL/GenBank/DDBJ whole genome shotgun (WGS) entry which is preliminary data.</text>
</comment>
<dbReference type="Proteomes" id="UP001174909">
    <property type="component" value="Unassembled WGS sequence"/>
</dbReference>